<name>A0A562HUF5_MICOL</name>
<dbReference type="InterPro" id="IPR011991">
    <property type="entry name" value="ArsR-like_HTH"/>
</dbReference>
<feature type="compositionally biased region" description="Basic and acidic residues" evidence="2">
    <location>
        <begin position="756"/>
        <end position="767"/>
    </location>
</feature>
<dbReference type="PANTHER" id="PTHR13037:SF24">
    <property type="entry name" value="POLYCOMB PROTEIN PCL-RELATED"/>
    <property type="match status" value="1"/>
</dbReference>
<accession>A0A562HUF5</accession>
<dbReference type="Proteomes" id="UP000319825">
    <property type="component" value="Unassembled WGS sequence"/>
</dbReference>
<feature type="compositionally biased region" description="Pro residues" evidence="2">
    <location>
        <begin position="2998"/>
        <end position="3011"/>
    </location>
</feature>
<feature type="compositionally biased region" description="Pro residues" evidence="2">
    <location>
        <begin position="2608"/>
        <end position="2621"/>
    </location>
</feature>
<protein>
    <submittedName>
        <fullName evidence="3">Uncharacterized protein</fullName>
    </submittedName>
</protein>
<feature type="region of interest" description="Disordered" evidence="2">
    <location>
        <begin position="2925"/>
        <end position="2951"/>
    </location>
</feature>
<reference evidence="3 4" key="1">
    <citation type="submission" date="2019-07" db="EMBL/GenBank/DDBJ databases">
        <title>R&amp;d 2014.</title>
        <authorList>
            <person name="Klenk H.-P."/>
        </authorList>
    </citation>
    <scope>NUCLEOTIDE SEQUENCE [LARGE SCALE GENOMIC DNA]</scope>
    <source>
        <strain evidence="3 4">DSM 43868</strain>
    </source>
</reference>
<sequence length="3513" mass="368961">MVAAAFSTVELSESSLRVLEGFTGVRVSRAELPLLWDDIGTLEMLAGRVRAVLGPLLEQTVRAVRQAGEGEAFDRFVAQTVPFVGKMAETADLMLAVVEAEKKFFLEAETGKRTTVAMFSFMQAEFAAAAAMWFWNPVGAAAHVAEARTIIQVVLRSALVRSAASSTAMQMLFMPGSALLAEVSMMTDGLQSGVNWSAVGKQAAYAGAVAFLSTVGGPALGKAAGAVAGAVSKLGLSDTTKMLLTDLLTRPVLETGTEGIFGIGASLMVDGYYDPGNLGADLLSGALSGAGGAAASGLGIVVSRAVMQPRVQMPRPDFTWDGRPVLPVGTTPVGGDMSTGYEAGVDDPKAAVTGGQAPPSTPPPLPASNLPTSKLDLPTPRLDLSVPSWSVPSLSVPAAPAPQWVVAAGGPVVERWQQFQQDLVDRYGGLLAGVAQAGKSMAALAVPIERVFAGWVDARQGEPTVAAFLSAVGLPGTALTEGYLTGVRERAVARMAEALASAGEQFPAEVRAQQVVAALPAAFDLEALRAIAHLAVQHHIDQHLAAGLPTAAGTSWAVGTPTGAGVPAGAGAAVPSAAAIEAVKSAVRDRVDRSLNAILGTSAPVLPAVVAGPDAAQVSAVANVVRQAVTDLPARFSAAAIPGATAPAANWATVDVPESGRAGAPTVPITPEQHTAAATSQAVEQFTGLAHQYGVKPARHDPLAESFQRDWVNGYHQVLTQTAGSATPGTPGTPGTAGTPEAASARSTVPAGAASRADDTPIHHNASDSDSDSGMSVSSDDVFSNLDTSDTMSISDVSSPDESLGGVPGKHGLSDAASSRDEPVSGDPGRHGEPAVAATGQAVAATGQAVGMFESGQRVANWAAAEQARPGSGDLWWCVAATLDVFHTVYKRLGNRAVFDDRIIGPDGRLAPTMGWPQLMEILDTVPERVAPHPDGVAGGDVLAALRAAPGSMVVVRAAPPNEPQHVFALHSQPQDSGPPRIQVRDPLLPGAADRPEPDDPIRDPWLRHLFASSTRVAAFDGDGRPATITDLLGQAARHPRPTTTTGTDTSAFLLASTSTPRGPSHAMRADTTAPDPADSPHSDPLVDPADLLYLLVEAVGTEPDPEPQPMDPRKDDPSGTGPASGDQEFQNVRDPDLDGMNLDTPHLDGAWGPPRNTGQVESPDGVSDPGQPQQAPLPDPPAGSQWVLNQEEARTLFDQHAKNIATTPQHRGDLQELWNALIDCMDNNGTITASQPALAKATKAVKLTVRDRIGVLLRSGLLQLVQESHGPWATRYRVSDPGQPQQAPLPEPPAGSKWVLDQDEARTLFARHVDHIGTTTRQRDGLRRLWDALIDGMDNDGKITASQEDLAKATDAHQTTVRGRIEVLLDSGLLQLVQKGHARGAAAQYRVSDPGQPRGPSHAMRADTTAPDPADSPVRRRDRTARRGVGRPRRRGGRVARHGAAAADTGQVEFPYGVSNPGQPQQAPLPDPPAGSQWVLDKSDALTLFAQHARNMPTTTQRQQDGLRKLWDALIHLMDEAGIITASREILAKATTPSTAPKTVEHRIGVLLRSGLLRLVREGHGGVAARYAVSAPGQPQQASVPGPALGPDRPQGEDLSWLDHGATVPMPGPAPAPPAGTGLPGLPGPFDDPDAPTASSWPAGWAEPGWPVPGMGVTDGHGAAISTDFDQPRIDDQASDGGNLGDWASDGGNLGDWATYQGPDMDWQPSLASWPAVTRTDAGTVHAGDTLHHPADEPPTTPASPHPDQPQPTAGGQRVRDPGEARALFDQHAGHIATTTRQREPLRKLWNALIDRMDDNGIITASPSDLAEATSTPRQTVHDRIGVLRDRGLLQRVQGGRGRGAARYGVSDPGPPRQAPMPAPPEGTRWLRDPGEARVLFDQHAGHIATTTPQRVQLRQLWHALIDRMDDNGIITASVSDLAEATSAQQSTVHARIGVLLRDRGLLQRVQGGHAGVAARYAVSNPGQPRQAPLPGPALGPDRPQGEDLSWLDHGATVPMPGPAPASPAGTGLPGLPGPFDDPDAPTASSWPAGWAEPGWPVPGMGVTDGHGAAISTDFDQPRIDDQASDGGNLGDWASDGRNLGDWATYQGPDMDWQPSLASWPAVTRTDAGTLHHPAGEPPTTPASPHPDQPQPQPQPAAGSRRVRDPGEARALFDQHAGHIATTTPRREQLRQLWNALIDRMDDNGIITASEPDLVEATSTPRPTVHHRIGVLRDRGLLQLVQESRGRVAARYGVSDPGPPRQAPLPAPPEGSQWLRDPGEARVLFDQHAGHIATTTPQREPLRQLWNALIDRMDDNGIITASEPDLAKATSTPRPTVHHRIGALLRDSGLLQLVQEGHAGGAARYGVSDPGPPRQAPLPAPPEGSQWLRDPGEARVLFDQHAGHIATTTPQREPLRQLWNALIDRMDDNGIITASLSDLAEATSTPRPTVHRRIGVLRDRGLLQLVQGGRGGGAARYGVSDPGQPRQAPLPGPALGPDRLDHGGTSPMPGPAPAPPAGTGMPGLPGPFDPDAPTASSWPAGWAEPAGPVPGIDVTAHGAAISTDFDQPGIDDQASDGGNLGDWATYQGPDMDWQPSLASWPAVTRTDAGTVHAGDTLHHPADEPPTTPASPHPDQPQPTAGGQRVRDPGEARALFDQHAGHIATTTRQREPLRKLWNALIDRMDDNGIITASPSDLAEATSTPRQTVHDRIGVLRDRGLLQRVQGGRGRGAARYGVSDPGPPRQAPMPAPPEGTRWLRDPGEARVLFDQHAGHIATTTPQRVQLRQLWHALIDRMDDNGIITASVSDLAEATSAQQSTVHARIGVLLRDRGLLQRVQGGHAGVAARYAVSNPGQPRQAPLPGPALGPDRPQGEDLSWLDHGATVPMPGPAPASPAGTGLPGLPGPFDDPDAPTASSWPAGWAEPGWPVPGMGVTDGHGAAISTDFDQPRIDDQASDGGNLGDWASDGGNLGDWATYQGPDMDWQPSLASWPAVTRTDAGTVHAGDTLHHPADEPPTTPASPHPDQPQPTAGGQRVRDPGEARALFDQHAGHIATTTRQREPLRKLWNALIDRMDDNGIITASPSDLAEATSTPRQTVHDRIGVLRDRGLLQLVQEAHGHGAARYGVSDPGPPRQAPLPAPPEGTRWLRDPGDARALFDQHAGHIATTTRQRDRLRQLWNALIDRMDDNGIITASLSDLAEATSTRQPTVRDRIGVLRDRGLLQLVQEAHGHGAARYGVSDPGPPRQAPLPAPPEGTRWLRDPGEARVLFDQHAGHIATTTRQREPLRQLWNALIDRMDDNGIITASEPDLAEATSTPQQTVHARIGVLRGSGLLQLVQERHGRVAARYGVSAPVQPRQAPLPGPALGPDRPQGEDLSWLNHGATVPMPGPAPAPPAGTGLPGLPGPFDPDAPTASSWPAGWAEPGWPVPGMGVTDGHGAAISTDFDQPGIDDQASDGGYLGDWATYEVDPAGSLDVDPADLLYLLAAVGTEPDPEPQPMDPPRPQAPPGPTSWSQPSGDQPSQSPGTQ</sequence>
<feature type="region of interest" description="Disordered" evidence="2">
    <location>
        <begin position="1839"/>
        <end position="1865"/>
    </location>
</feature>
<feature type="region of interest" description="Disordered" evidence="2">
    <location>
        <begin position="2835"/>
        <end position="2888"/>
    </location>
</feature>
<evidence type="ECO:0000313" key="4">
    <source>
        <dbReference type="Proteomes" id="UP000319825"/>
    </source>
</evidence>
<gene>
    <name evidence="3" type="ORF">JD77_06312</name>
</gene>
<feature type="compositionally biased region" description="Pro residues" evidence="2">
    <location>
        <begin position="2355"/>
        <end position="2367"/>
    </location>
</feature>
<feature type="compositionally biased region" description="Pro residues" evidence="2">
    <location>
        <begin position="1854"/>
        <end position="1865"/>
    </location>
</feature>
<feature type="region of interest" description="Disordered" evidence="2">
    <location>
        <begin position="3471"/>
        <end position="3513"/>
    </location>
</feature>
<dbReference type="CDD" id="cd00090">
    <property type="entry name" value="HTH_ARSR"/>
    <property type="match status" value="2"/>
</dbReference>
<evidence type="ECO:0000313" key="3">
    <source>
        <dbReference type="EMBL" id="TWH62262.1"/>
    </source>
</evidence>
<feature type="region of interest" description="Disordered" evidence="2">
    <location>
        <begin position="1032"/>
        <end position="1087"/>
    </location>
</feature>
<feature type="compositionally biased region" description="Polar residues" evidence="2">
    <location>
        <begin position="785"/>
        <end position="801"/>
    </location>
</feature>
<feature type="region of interest" description="Disordered" evidence="2">
    <location>
        <begin position="2709"/>
        <end position="2735"/>
    </location>
</feature>
<feature type="region of interest" description="Disordered" evidence="2">
    <location>
        <begin position="1727"/>
        <end position="1761"/>
    </location>
</feature>
<feature type="region of interest" description="Disordered" evidence="2">
    <location>
        <begin position="722"/>
        <end position="834"/>
    </location>
</feature>
<feature type="compositionally biased region" description="Pro residues" evidence="2">
    <location>
        <begin position="2242"/>
        <end position="2254"/>
    </location>
</feature>
<organism evidence="3 4">
    <name type="scientific">Micromonospora olivasterospora</name>
    <dbReference type="NCBI Taxonomy" id="1880"/>
    <lineage>
        <taxon>Bacteria</taxon>
        <taxon>Bacillati</taxon>
        <taxon>Actinomycetota</taxon>
        <taxon>Actinomycetes</taxon>
        <taxon>Micromonosporales</taxon>
        <taxon>Micromonosporaceae</taxon>
        <taxon>Micromonospora</taxon>
    </lineage>
</organism>
<feature type="compositionally biased region" description="Pro residues" evidence="2">
    <location>
        <begin position="3226"/>
        <end position="3238"/>
    </location>
</feature>
<evidence type="ECO:0000256" key="1">
    <source>
        <dbReference type="ARBA" id="ARBA00022581"/>
    </source>
</evidence>
<feature type="compositionally biased region" description="Pro residues" evidence="2">
    <location>
        <begin position="3480"/>
        <end position="3495"/>
    </location>
</feature>
<dbReference type="InterPro" id="IPR036390">
    <property type="entry name" value="WH_DNA-bd_sf"/>
</dbReference>
<feature type="compositionally biased region" description="Basic residues" evidence="2">
    <location>
        <begin position="1421"/>
        <end position="1442"/>
    </location>
</feature>
<proteinExistence type="predicted"/>
<evidence type="ECO:0000256" key="2">
    <source>
        <dbReference type="SAM" id="MobiDB-lite"/>
    </source>
</evidence>
<feature type="region of interest" description="Disordered" evidence="2">
    <location>
        <begin position="1965"/>
        <end position="2018"/>
    </location>
</feature>
<keyword evidence="4" id="KW-1185">Reference proteome</keyword>
<dbReference type="PANTHER" id="PTHR13037">
    <property type="entry name" value="FORMIN"/>
    <property type="match status" value="1"/>
</dbReference>
<feature type="compositionally biased region" description="Pro residues" evidence="2">
    <location>
        <begin position="3114"/>
        <end position="3126"/>
    </location>
</feature>
<feature type="region of interest" description="Disordered" evidence="2">
    <location>
        <begin position="1666"/>
        <end position="1691"/>
    </location>
</feature>
<dbReference type="InterPro" id="IPR036388">
    <property type="entry name" value="WH-like_DNA-bd_sf"/>
</dbReference>
<feature type="compositionally biased region" description="Basic and acidic residues" evidence="2">
    <location>
        <begin position="994"/>
        <end position="1005"/>
    </location>
</feature>
<comment type="caution">
    <text evidence="3">The sequence shown here is derived from an EMBL/GenBank/DDBJ whole genome shotgun (WGS) entry which is preliminary data.</text>
</comment>
<feature type="compositionally biased region" description="Basic and acidic residues" evidence="2">
    <location>
        <begin position="818"/>
        <end position="833"/>
    </location>
</feature>
<dbReference type="EMBL" id="VLKE01000002">
    <property type="protein sequence ID" value="TWH62262.1"/>
    <property type="molecule type" value="Genomic_DNA"/>
</dbReference>
<feature type="region of interest" description="Disordered" evidence="2">
    <location>
        <begin position="2987"/>
        <end position="3021"/>
    </location>
</feature>
<feature type="compositionally biased region" description="Low complexity" evidence="2">
    <location>
        <begin position="722"/>
        <end position="745"/>
    </location>
</feature>
<feature type="region of interest" description="Disordered" evidence="2">
    <location>
        <begin position="2452"/>
        <end position="2579"/>
    </location>
</feature>
<feature type="region of interest" description="Disordered" evidence="2">
    <location>
        <begin position="2052"/>
        <end position="2078"/>
    </location>
</feature>
<feature type="region of interest" description="Disordered" evidence="2">
    <location>
        <begin position="2346"/>
        <end position="2368"/>
    </location>
</feature>
<feature type="compositionally biased region" description="Pro residues" evidence="2">
    <location>
        <begin position="2121"/>
        <end position="2140"/>
    </location>
</feature>
<feature type="compositionally biased region" description="Low complexity" evidence="2">
    <location>
        <begin position="3497"/>
        <end position="3513"/>
    </location>
</feature>
<feature type="region of interest" description="Disordered" evidence="2">
    <location>
        <begin position="2236"/>
        <end position="2255"/>
    </location>
</feature>
<feature type="region of interest" description="Disordered" evidence="2">
    <location>
        <begin position="2113"/>
        <end position="2151"/>
    </location>
</feature>
<keyword evidence="1" id="KW-0945">Host-virus interaction</keyword>
<feature type="compositionally biased region" description="Pro residues" evidence="2">
    <location>
        <begin position="1738"/>
        <end position="1751"/>
    </location>
</feature>
<dbReference type="SUPFAM" id="SSF46785">
    <property type="entry name" value="Winged helix' DNA-binding domain"/>
    <property type="match status" value="3"/>
</dbReference>
<feature type="region of interest" description="Disordered" evidence="2">
    <location>
        <begin position="969"/>
        <end position="1005"/>
    </location>
</feature>
<feature type="region of interest" description="Disordered" evidence="2">
    <location>
        <begin position="3105"/>
        <end position="3129"/>
    </location>
</feature>
<feature type="region of interest" description="Disordered" evidence="2">
    <location>
        <begin position="1102"/>
        <end position="1186"/>
    </location>
</feature>
<feature type="compositionally biased region" description="Pro residues" evidence="2">
    <location>
        <begin position="2724"/>
        <end position="2735"/>
    </location>
</feature>
<feature type="region of interest" description="Disordered" evidence="2">
    <location>
        <begin position="3217"/>
        <end position="3240"/>
    </location>
</feature>
<feature type="region of interest" description="Disordered" evidence="2">
    <location>
        <begin position="3339"/>
        <end position="3361"/>
    </location>
</feature>
<feature type="region of interest" description="Disordered" evidence="2">
    <location>
        <begin position="1385"/>
        <end position="1475"/>
    </location>
</feature>
<feature type="region of interest" description="Disordered" evidence="2">
    <location>
        <begin position="342"/>
        <end position="371"/>
    </location>
</feature>
<feature type="region of interest" description="Disordered" evidence="2">
    <location>
        <begin position="3395"/>
        <end position="3441"/>
    </location>
</feature>
<feature type="region of interest" description="Disordered" evidence="2">
    <location>
        <begin position="2597"/>
        <end position="2631"/>
    </location>
</feature>
<feature type="region of interest" description="Disordered" evidence="2">
    <location>
        <begin position="1575"/>
        <end position="1647"/>
    </location>
</feature>
<dbReference type="Gene3D" id="1.10.10.10">
    <property type="entry name" value="Winged helix-like DNA-binding domain superfamily/Winged helix DNA-binding domain"/>
    <property type="match status" value="2"/>
</dbReference>
<feature type="compositionally biased region" description="Low complexity" evidence="2">
    <location>
        <begin position="772"/>
        <end position="784"/>
    </location>
</feature>